<dbReference type="RefSeq" id="WP_187778869.1">
    <property type="nucleotide sequence ID" value="NZ_JACTUZ010000049.1"/>
</dbReference>
<proteinExistence type="predicted"/>
<sequence length="77" mass="8093">ARPEVARRVGEMLDAAYAEARAVVRRHGLAVCRLADLLVAHETVAGADIESLVSACHPGVGAAVRPGAGRRPRGRRT</sequence>
<evidence type="ECO:0000313" key="2">
    <source>
        <dbReference type="Proteomes" id="UP000603940"/>
    </source>
</evidence>
<dbReference type="Gene3D" id="1.20.58.760">
    <property type="entry name" value="Peptidase M41"/>
    <property type="match status" value="1"/>
</dbReference>
<dbReference type="InterPro" id="IPR037219">
    <property type="entry name" value="Peptidase_M41-like"/>
</dbReference>
<dbReference type="EMBL" id="JACTUZ010000049">
    <property type="protein sequence ID" value="MBC9177749.1"/>
    <property type="molecule type" value="Genomic_DNA"/>
</dbReference>
<organism evidence="1 2">
    <name type="scientific">Pseudoroseomonas ludipueritiae</name>
    <dbReference type="NCBI Taxonomy" id="198093"/>
    <lineage>
        <taxon>Bacteria</taxon>
        <taxon>Pseudomonadati</taxon>
        <taxon>Pseudomonadota</taxon>
        <taxon>Alphaproteobacteria</taxon>
        <taxon>Acetobacterales</taxon>
        <taxon>Acetobacteraceae</taxon>
        <taxon>Pseudoroseomonas</taxon>
    </lineage>
</organism>
<feature type="non-terminal residue" evidence="1">
    <location>
        <position position="1"/>
    </location>
</feature>
<evidence type="ECO:0000313" key="1">
    <source>
        <dbReference type="EMBL" id="MBC9177749.1"/>
    </source>
</evidence>
<dbReference type="Proteomes" id="UP000603940">
    <property type="component" value="Unassembled WGS sequence"/>
</dbReference>
<keyword evidence="2" id="KW-1185">Reference proteome</keyword>
<gene>
    <name evidence="1" type="ORF">IBL25_12445</name>
</gene>
<name>A0ABR7R7P2_9PROT</name>
<dbReference type="SUPFAM" id="SSF140990">
    <property type="entry name" value="FtsH protease domain-like"/>
    <property type="match status" value="1"/>
</dbReference>
<evidence type="ECO:0008006" key="3">
    <source>
        <dbReference type="Google" id="ProtNLM"/>
    </source>
</evidence>
<protein>
    <recommendedName>
        <fullName evidence="3">Peptidase M41 domain-containing protein</fullName>
    </recommendedName>
</protein>
<comment type="caution">
    <text evidence="1">The sequence shown here is derived from an EMBL/GenBank/DDBJ whole genome shotgun (WGS) entry which is preliminary data.</text>
</comment>
<reference evidence="1 2" key="1">
    <citation type="journal article" date="2009" name="Int. J. Syst. Evol. Microbiol.">
        <title>Transfer of Teichococcus ludipueritiae and Muricoccus roseus to the genus Roseomonas, as Roseomonas ludipueritiae comb. nov. and Roseomonas rosea comb. nov., respectively, and emended description of the genus Roseomonas.</title>
        <authorList>
            <person name="Sanchez-Porro C."/>
            <person name="Gallego V."/>
            <person name="Busse H.J."/>
            <person name="Kampfer P."/>
            <person name="Ventosa A."/>
        </authorList>
    </citation>
    <scope>NUCLEOTIDE SEQUENCE [LARGE SCALE GENOMIC DNA]</scope>
    <source>
        <strain evidence="1 2">DSM 14915</strain>
    </source>
</reference>
<accession>A0ABR7R7P2</accession>